<gene>
    <name evidence="2" type="ORF">Z520_11137</name>
</gene>
<proteinExistence type="predicted"/>
<sequence length="99" mass="10263">MTQSQIVFRPSPSPSPPPAPPVPSPWTTPMKWVVVTGVIGLVATTLGLLERSPLPVPLEPVSAREEPGGVAVAPEEAAAEGEEEEEEEEGRGEGEGSAV</sequence>
<dbReference type="RefSeq" id="XP_016627203.1">
    <property type="nucleotide sequence ID" value="XM_016781626.1"/>
</dbReference>
<accession>A0A0D2GU90</accession>
<evidence type="ECO:0000256" key="1">
    <source>
        <dbReference type="SAM" id="MobiDB-lite"/>
    </source>
</evidence>
<dbReference type="GeneID" id="27716883"/>
<evidence type="ECO:0000313" key="2">
    <source>
        <dbReference type="EMBL" id="KIX93080.1"/>
    </source>
</evidence>
<dbReference type="Proteomes" id="UP000053411">
    <property type="component" value="Unassembled WGS sequence"/>
</dbReference>
<feature type="region of interest" description="Disordered" evidence="1">
    <location>
        <begin position="1"/>
        <end position="28"/>
    </location>
</feature>
<feature type="compositionally biased region" description="Pro residues" evidence="1">
    <location>
        <begin position="11"/>
        <end position="26"/>
    </location>
</feature>
<reference evidence="2 3" key="1">
    <citation type="submission" date="2015-01" db="EMBL/GenBank/DDBJ databases">
        <title>The Genome Sequence of Fonsecaea multimorphosa CBS 102226.</title>
        <authorList>
            <consortium name="The Broad Institute Genomics Platform"/>
            <person name="Cuomo C."/>
            <person name="de Hoog S."/>
            <person name="Gorbushina A."/>
            <person name="Stielow B."/>
            <person name="Teixiera M."/>
            <person name="Abouelleil A."/>
            <person name="Chapman S.B."/>
            <person name="Priest M."/>
            <person name="Young S.K."/>
            <person name="Wortman J."/>
            <person name="Nusbaum C."/>
            <person name="Birren B."/>
        </authorList>
    </citation>
    <scope>NUCLEOTIDE SEQUENCE [LARGE SCALE GENOMIC DNA]</scope>
    <source>
        <strain evidence="2 3">CBS 102226</strain>
    </source>
</reference>
<dbReference type="AlphaFoldDB" id="A0A0D2GU90"/>
<evidence type="ECO:0000313" key="3">
    <source>
        <dbReference type="Proteomes" id="UP000053411"/>
    </source>
</evidence>
<keyword evidence="3" id="KW-1185">Reference proteome</keyword>
<dbReference type="EMBL" id="KN848097">
    <property type="protein sequence ID" value="KIX93080.1"/>
    <property type="molecule type" value="Genomic_DNA"/>
</dbReference>
<feature type="compositionally biased region" description="Acidic residues" evidence="1">
    <location>
        <begin position="77"/>
        <end position="90"/>
    </location>
</feature>
<feature type="region of interest" description="Disordered" evidence="1">
    <location>
        <begin position="58"/>
        <end position="99"/>
    </location>
</feature>
<organism evidence="2 3">
    <name type="scientific">Fonsecaea multimorphosa CBS 102226</name>
    <dbReference type="NCBI Taxonomy" id="1442371"/>
    <lineage>
        <taxon>Eukaryota</taxon>
        <taxon>Fungi</taxon>
        <taxon>Dikarya</taxon>
        <taxon>Ascomycota</taxon>
        <taxon>Pezizomycotina</taxon>
        <taxon>Eurotiomycetes</taxon>
        <taxon>Chaetothyriomycetidae</taxon>
        <taxon>Chaetothyriales</taxon>
        <taxon>Herpotrichiellaceae</taxon>
        <taxon>Fonsecaea</taxon>
    </lineage>
</organism>
<dbReference type="VEuPathDB" id="FungiDB:Z520_11137"/>
<protein>
    <submittedName>
        <fullName evidence="2">Uncharacterized protein</fullName>
    </submittedName>
</protein>
<name>A0A0D2GU90_9EURO</name>